<feature type="transmembrane region" description="Helical" evidence="1">
    <location>
        <begin position="178"/>
        <end position="198"/>
    </location>
</feature>
<dbReference type="Gene3D" id="1.25.40.10">
    <property type="entry name" value="Tetratricopeptide repeat domain"/>
    <property type="match status" value="2"/>
</dbReference>
<feature type="transmembrane region" description="Helical" evidence="1">
    <location>
        <begin position="278"/>
        <end position="297"/>
    </location>
</feature>
<feature type="transmembrane region" description="Helical" evidence="1">
    <location>
        <begin position="349"/>
        <end position="371"/>
    </location>
</feature>
<organism evidence="2 3">
    <name type="scientific">Imperialibacter roseus</name>
    <dbReference type="NCBI Taxonomy" id="1324217"/>
    <lineage>
        <taxon>Bacteria</taxon>
        <taxon>Pseudomonadati</taxon>
        <taxon>Bacteroidota</taxon>
        <taxon>Cytophagia</taxon>
        <taxon>Cytophagales</taxon>
        <taxon>Flammeovirgaceae</taxon>
        <taxon>Imperialibacter</taxon>
    </lineage>
</organism>
<keyword evidence="3" id="KW-1185">Reference proteome</keyword>
<feature type="transmembrane region" description="Helical" evidence="1">
    <location>
        <begin position="148"/>
        <end position="166"/>
    </location>
</feature>
<keyword evidence="1" id="KW-0472">Membrane</keyword>
<sequence length="999" mass="112334">MNESWAFWREWPFELRRLFVAIAAIASLLILIVLGFEIAGHHLVLDWYLTSETETVKLVLDHVSVGLFDLDIPADVYLVKQHFEGSTWIIRPWAGVVYLGLLSLFYSLLLAVSTYLPRFWYMVASVVFIGLLISMRLEQLLLFGWFDYKPLAIGILLFLPLSYYFHAFKNHIPLVKRFFAFTGAFTLLAVIIYFGSQIEDPFYTLAQYNFTAPVIIVVVFALLVGHEVVYFILRMITSGKAQAGSKNWVHFFTFSIFYLVNVGLAYAHNARYLTWDILYLNEFLMLGLAAVLGLWGLKAREAKYERTAPFYPVAAVFYVALCGISFTTIGYQLLQGNDPVLEAFEDAILFSQLGFGVIFLLYIIVNFITPLMRNMAVHRIVFKEGALPYPTYRLAGAIAVTALFLLSNRVALNQSIAGYYNSLGDLYKVRNEQLLSEQYYLQGALYGYQNHKSNYQLGFIANSKEKLGEALYRFELAAGKNPSPHAFVNLSNQYQNTDQFFKGIFALQKGKSKFPSNGYIGNNLGVLYSSTNILDSATFYLRQGLGEEFSRRAANTNLGYVSFKAGQQIGADEIEEVVNDQLPFGFLTNALAAMAKNATNQLPEVVKPFLPDSTLSGFTFPFVYNAAIVDMGQTEGKLTDRLPAMVDASSNAGFYGPLSIAHALHLYYQGKASQAIQILNRVQQGFPTYRGYCFHLMSVMALDQGAAMKAAEYFESASAESYPDADINQAIALSEAGNWEQATLKWILLETHEGTSTLAESMLKLSETSDLSSLATDQQRYQYFRWFGRRLNETQQDDVLAAFESESMKKAALVCLAQAYFNAGDTQAAQQLIDNPLLNDWAQSEMTILELELAIKEGGLPKLDNSDLINSLPPKYGQVWVRAAQAVKVNDATALKEAIVSNPFNATLAMAAAEFLREMKEDEAAYDVLVASIETNPYNPEIIRKYIWLALDMGFQNYAENGVIQLLDLLPPEEYKAFEREYADRVAEIEAERESWNFD</sequence>
<name>A0ABZ0IJR0_9BACT</name>
<keyword evidence="1" id="KW-0812">Transmembrane</keyword>
<evidence type="ECO:0000313" key="2">
    <source>
        <dbReference type="EMBL" id="WOK05233.1"/>
    </source>
</evidence>
<accession>A0ABZ0IJR0</accession>
<feature type="transmembrane region" description="Helical" evidence="1">
    <location>
        <begin position="392"/>
        <end position="412"/>
    </location>
</feature>
<feature type="transmembrane region" description="Helical" evidence="1">
    <location>
        <begin position="210"/>
        <end position="236"/>
    </location>
</feature>
<dbReference type="SUPFAM" id="SSF48452">
    <property type="entry name" value="TPR-like"/>
    <property type="match status" value="2"/>
</dbReference>
<keyword evidence="1" id="KW-1133">Transmembrane helix</keyword>
<dbReference type="Proteomes" id="UP001302349">
    <property type="component" value="Chromosome"/>
</dbReference>
<evidence type="ECO:0000256" key="1">
    <source>
        <dbReference type="SAM" id="Phobius"/>
    </source>
</evidence>
<dbReference type="EMBL" id="CP136051">
    <property type="protein sequence ID" value="WOK05233.1"/>
    <property type="molecule type" value="Genomic_DNA"/>
</dbReference>
<evidence type="ECO:0008006" key="4">
    <source>
        <dbReference type="Google" id="ProtNLM"/>
    </source>
</evidence>
<proteinExistence type="predicted"/>
<dbReference type="InterPro" id="IPR011990">
    <property type="entry name" value="TPR-like_helical_dom_sf"/>
</dbReference>
<evidence type="ECO:0000313" key="3">
    <source>
        <dbReference type="Proteomes" id="UP001302349"/>
    </source>
</evidence>
<protein>
    <recommendedName>
        <fullName evidence="4">Tetratricopeptide repeat protein</fullName>
    </recommendedName>
</protein>
<feature type="transmembrane region" description="Helical" evidence="1">
    <location>
        <begin position="309"/>
        <end position="329"/>
    </location>
</feature>
<feature type="transmembrane region" description="Helical" evidence="1">
    <location>
        <begin position="119"/>
        <end position="136"/>
    </location>
</feature>
<feature type="transmembrane region" description="Helical" evidence="1">
    <location>
        <begin position="18"/>
        <end position="39"/>
    </location>
</feature>
<feature type="transmembrane region" description="Helical" evidence="1">
    <location>
        <begin position="248"/>
        <end position="266"/>
    </location>
</feature>
<reference evidence="2 3" key="1">
    <citation type="journal article" date="2023" name="Microbiol. Resour. Announc.">
        <title>Complete Genome Sequence of Imperialibacter roseus strain P4T.</title>
        <authorList>
            <person name="Tizabi D.R."/>
            <person name="Bachvaroff T."/>
            <person name="Hill R.T."/>
        </authorList>
    </citation>
    <scope>NUCLEOTIDE SEQUENCE [LARGE SCALE GENOMIC DNA]</scope>
    <source>
        <strain evidence="2 3">P4T</strain>
    </source>
</reference>
<dbReference type="RefSeq" id="WP_317487995.1">
    <property type="nucleotide sequence ID" value="NZ_CP136051.1"/>
</dbReference>
<gene>
    <name evidence="2" type="ORF">RT717_19315</name>
</gene>
<feature type="transmembrane region" description="Helical" evidence="1">
    <location>
        <begin position="93"/>
        <end position="112"/>
    </location>
</feature>